<dbReference type="GO" id="GO:0005758">
    <property type="term" value="C:mitochondrial intermembrane space"/>
    <property type="evidence" value="ECO:0007669"/>
    <property type="project" value="TreeGrafter"/>
</dbReference>
<comment type="similarity">
    <text evidence="2 6">Belongs to the complex I LYR family. SDHAF3 subfamily.</text>
</comment>
<dbReference type="AlphaFoldDB" id="A0A8K0KCD2"/>
<dbReference type="Pfam" id="PF13233">
    <property type="entry name" value="Complex1_LYR_2"/>
    <property type="match status" value="1"/>
</dbReference>
<reference evidence="7" key="2">
    <citation type="submission" date="2017-10" db="EMBL/GenBank/DDBJ databases">
        <title>Ladona fulva Genome sequencing and assembly.</title>
        <authorList>
            <person name="Murali S."/>
            <person name="Richards S."/>
            <person name="Bandaranaike D."/>
            <person name="Bellair M."/>
            <person name="Blankenburg K."/>
            <person name="Chao H."/>
            <person name="Dinh H."/>
            <person name="Doddapaneni H."/>
            <person name="Dugan-Rocha S."/>
            <person name="Elkadiri S."/>
            <person name="Gnanaolivu R."/>
            <person name="Hernandez B."/>
            <person name="Skinner E."/>
            <person name="Javaid M."/>
            <person name="Lee S."/>
            <person name="Li M."/>
            <person name="Ming W."/>
            <person name="Munidasa M."/>
            <person name="Muniz J."/>
            <person name="Nguyen L."/>
            <person name="Hughes D."/>
            <person name="Osuji N."/>
            <person name="Pu L.-L."/>
            <person name="Puazo M."/>
            <person name="Qu C."/>
            <person name="Quiroz J."/>
            <person name="Raj R."/>
            <person name="Weissenberger G."/>
            <person name="Xin Y."/>
            <person name="Zou X."/>
            <person name="Han Y."/>
            <person name="Worley K."/>
            <person name="Muzny D."/>
            <person name="Gibbs R."/>
        </authorList>
    </citation>
    <scope>NUCLEOTIDE SEQUENCE</scope>
    <source>
        <strain evidence="7">Sampled in the wild</strain>
    </source>
</reference>
<dbReference type="OrthoDB" id="278329at2759"/>
<evidence type="ECO:0000313" key="8">
    <source>
        <dbReference type="Proteomes" id="UP000792457"/>
    </source>
</evidence>
<keyword evidence="3" id="KW-0809">Transit peptide</keyword>
<dbReference type="CDD" id="cd20270">
    <property type="entry name" value="Complex1_LYR_SDHAF3_LYRM10"/>
    <property type="match status" value="1"/>
</dbReference>
<evidence type="ECO:0000313" key="7">
    <source>
        <dbReference type="EMBL" id="KAG8231120.1"/>
    </source>
</evidence>
<reference evidence="7" key="1">
    <citation type="submission" date="2013-04" db="EMBL/GenBank/DDBJ databases">
        <authorList>
            <person name="Qu J."/>
            <person name="Murali S.C."/>
            <person name="Bandaranaike D."/>
            <person name="Bellair M."/>
            <person name="Blankenburg K."/>
            <person name="Chao H."/>
            <person name="Dinh H."/>
            <person name="Doddapaneni H."/>
            <person name="Downs B."/>
            <person name="Dugan-Rocha S."/>
            <person name="Elkadiri S."/>
            <person name="Gnanaolivu R.D."/>
            <person name="Hernandez B."/>
            <person name="Javaid M."/>
            <person name="Jayaseelan J.C."/>
            <person name="Lee S."/>
            <person name="Li M."/>
            <person name="Ming W."/>
            <person name="Munidasa M."/>
            <person name="Muniz J."/>
            <person name="Nguyen L."/>
            <person name="Ongeri F."/>
            <person name="Osuji N."/>
            <person name="Pu L.-L."/>
            <person name="Puazo M."/>
            <person name="Qu C."/>
            <person name="Quiroz J."/>
            <person name="Raj R."/>
            <person name="Weissenberger G."/>
            <person name="Xin Y."/>
            <person name="Zou X."/>
            <person name="Han Y."/>
            <person name="Richards S."/>
            <person name="Worley K."/>
            <person name="Muzny D."/>
            <person name="Gibbs R."/>
        </authorList>
    </citation>
    <scope>NUCLEOTIDE SEQUENCE</scope>
    <source>
        <strain evidence="7">Sampled in the wild</strain>
    </source>
</reference>
<dbReference type="GO" id="GO:0006105">
    <property type="term" value="P:succinate metabolic process"/>
    <property type="evidence" value="ECO:0007669"/>
    <property type="project" value="TreeGrafter"/>
</dbReference>
<dbReference type="Proteomes" id="UP000792457">
    <property type="component" value="Unassembled WGS sequence"/>
</dbReference>
<keyword evidence="5 6" id="KW-0143">Chaperone</keyword>
<dbReference type="PANTHER" id="PTHR13137:SF6">
    <property type="entry name" value="SUCCINATE DEHYDROGENASE ASSEMBLY FACTOR 3, MITOCHONDRIAL"/>
    <property type="match status" value="1"/>
</dbReference>
<dbReference type="GO" id="GO:0034553">
    <property type="term" value="P:mitochondrial respiratory chain complex II assembly"/>
    <property type="evidence" value="ECO:0007669"/>
    <property type="project" value="UniProtKB-UniRule"/>
</dbReference>
<name>A0A8K0KCD2_LADFU</name>
<dbReference type="InterPro" id="IPR008381">
    <property type="entry name" value="SDHAF3/Sdh7"/>
</dbReference>
<dbReference type="GO" id="GO:0005759">
    <property type="term" value="C:mitochondrial matrix"/>
    <property type="evidence" value="ECO:0007669"/>
    <property type="project" value="UniProtKB-SubCell"/>
</dbReference>
<accession>A0A8K0KCD2</accession>
<keyword evidence="4 6" id="KW-0496">Mitochondrion</keyword>
<dbReference type="EMBL" id="KZ308534">
    <property type="protein sequence ID" value="KAG8231120.1"/>
    <property type="molecule type" value="Genomic_DNA"/>
</dbReference>
<organism evidence="7 8">
    <name type="scientific">Ladona fulva</name>
    <name type="common">Scarce chaser dragonfly</name>
    <name type="synonym">Libellula fulva</name>
    <dbReference type="NCBI Taxonomy" id="123851"/>
    <lineage>
        <taxon>Eukaryota</taxon>
        <taxon>Metazoa</taxon>
        <taxon>Ecdysozoa</taxon>
        <taxon>Arthropoda</taxon>
        <taxon>Hexapoda</taxon>
        <taxon>Insecta</taxon>
        <taxon>Pterygota</taxon>
        <taxon>Palaeoptera</taxon>
        <taxon>Odonata</taxon>
        <taxon>Epiprocta</taxon>
        <taxon>Anisoptera</taxon>
        <taxon>Libelluloidea</taxon>
        <taxon>Libellulidae</taxon>
        <taxon>Ladona</taxon>
    </lineage>
</organism>
<comment type="caution">
    <text evidence="7">The sequence shown here is derived from an EMBL/GenBank/DDBJ whole genome shotgun (WGS) entry which is preliminary data.</text>
</comment>
<evidence type="ECO:0000256" key="4">
    <source>
        <dbReference type="ARBA" id="ARBA00023128"/>
    </source>
</evidence>
<comment type="subunit">
    <text evidence="6">Interacts with the iron-sulfur protein subunit within the SDH catalytic dimer.</text>
</comment>
<evidence type="ECO:0000256" key="5">
    <source>
        <dbReference type="ARBA" id="ARBA00023186"/>
    </source>
</evidence>
<keyword evidence="8" id="KW-1185">Reference proteome</keyword>
<sequence length="127" mass="14765">MQNKIADPAHVQRVRSLYKIIMKLHRGLPQDMKTLGDMYAREEFKRHKKCNPAEANIFMNEWVVYAMTLSKQLGLKGPKTSKPLGINIDEEDLEKLRDDQIQQLYELMLAAKGIHEDDKNNKKDSEP</sequence>
<dbReference type="PANTHER" id="PTHR13137">
    <property type="entry name" value="DC11 ACN9 HOMOLOG"/>
    <property type="match status" value="1"/>
</dbReference>
<proteinExistence type="inferred from homology"/>
<comment type="subcellular location">
    <subcellularLocation>
        <location evidence="1 6">Mitochondrion matrix</location>
    </subcellularLocation>
</comment>
<evidence type="ECO:0000256" key="3">
    <source>
        <dbReference type="ARBA" id="ARBA00022946"/>
    </source>
</evidence>
<evidence type="ECO:0000256" key="2">
    <source>
        <dbReference type="ARBA" id="ARBA00006020"/>
    </source>
</evidence>
<evidence type="ECO:0000256" key="1">
    <source>
        <dbReference type="ARBA" id="ARBA00004305"/>
    </source>
</evidence>
<comment type="function">
    <text evidence="6">Plays an essential role in the assembly of succinate dehydrogenase (SDH), an enzyme complex (also referred to as respiratory complex II) that is a component of both the tricarboxylic acid (TCA) cycle and the mitochondrial electron transport chain, and which couples the oxidation of succinate to fumarate with the reduction of ubiquinone (coenzyme Q) to ubiquinol. Promotes maturation of the iron-sulfur protein subunit of the SDH catalytic dimer, protecting it from the deleterious effects of oxidants. May act together with SDHAF1.</text>
</comment>
<protein>
    <recommendedName>
        <fullName evidence="6">Succinate dehydrogenase assembly factor 3</fullName>
        <shortName evidence="6">SDH assembly factor 3</shortName>
        <shortName evidence="6">SDHAF3</shortName>
    </recommendedName>
</protein>
<evidence type="ECO:0000256" key="6">
    <source>
        <dbReference type="RuleBase" id="RU368039"/>
    </source>
</evidence>
<gene>
    <name evidence="7" type="ORF">J437_LFUL010446</name>
</gene>